<proteinExistence type="predicted"/>
<dbReference type="Proteomes" id="UP000639338">
    <property type="component" value="Unassembled WGS sequence"/>
</dbReference>
<name>A0A834Y0F1_APHGI</name>
<evidence type="ECO:0000256" key="1">
    <source>
        <dbReference type="SAM" id="MobiDB-lite"/>
    </source>
</evidence>
<keyword evidence="3" id="KW-1185">Reference proteome</keyword>
<comment type="caution">
    <text evidence="2">The sequence shown here is derived from an EMBL/GenBank/DDBJ whole genome shotgun (WGS) entry which is preliminary data.</text>
</comment>
<sequence>MSGILRNTLRLVGTAKYAPNNSTKYLRSMTLTTNRLNNLLGFQANQISTNFGSTIQAARLKILSIFPDGEIKTSSFGYFEVSLTSSKINLRLMTPNRLKNLILPPVFSTKLNGVLVEPESNKNDTERKRSFELDKWIVSLDGKKLRLKIQGSEETFTLEHAVYVEAHKPLPKLSENGSVIVRAWIPKLDPSIEIFSAKLRSKTDSGELHRESPPSWHAIPFEKILHYGHDVPDSSANQSNDGITDRPNSYGQMKLKFPMTVVLEGGQQKIRIKDTDDDFTIYHTVEIQAEKVPAETLTKFGSSIRRERLVKPGILHMELDSGDVVIQSTEYTKQTILMRQEVDIVINLDSVVPTILVCPYVKNVICVHDNE</sequence>
<feature type="region of interest" description="Disordered" evidence="1">
    <location>
        <begin position="230"/>
        <end position="249"/>
    </location>
</feature>
<feature type="compositionally biased region" description="Polar residues" evidence="1">
    <location>
        <begin position="234"/>
        <end position="249"/>
    </location>
</feature>
<dbReference type="AlphaFoldDB" id="A0A834Y0F1"/>
<protein>
    <submittedName>
        <fullName evidence="2">Uncharacterized protein</fullName>
    </submittedName>
</protein>
<dbReference type="EMBL" id="JACMRX010000001">
    <property type="protein sequence ID" value="KAF7996311.1"/>
    <property type="molecule type" value="Genomic_DNA"/>
</dbReference>
<organism evidence="2 3">
    <name type="scientific">Aphidius gifuensis</name>
    <name type="common">Parasitoid wasp</name>
    <dbReference type="NCBI Taxonomy" id="684658"/>
    <lineage>
        <taxon>Eukaryota</taxon>
        <taxon>Metazoa</taxon>
        <taxon>Ecdysozoa</taxon>
        <taxon>Arthropoda</taxon>
        <taxon>Hexapoda</taxon>
        <taxon>Insecta</taxon>
        <taxon>Pterygota</taxon>
        <taxon>Neoptera</taxon>
        <taxon>Endopterygota</taxon>
        <taxon>Hymenoptera</taxon>
        <taxon>Apocrita</taxon>
        <taxon>Ichneumonoidea</taxon>
        <taxon>Braconidae</taxon>
        <taxon>Aphidiinae</taxon>
        <taxon>Aphidius</taxon>
    </lineage>
</organism>
<reference evidence="2 3" key="1">
    <citation type="submission" date="2020-08" db="EMBL/GenBank/DDBJ databases">
        <title>Aphidius gifuensis genome sequencing and assembly.</title>
        <authorList>
            <person name="Du Z."/>
        </authorList>
    </citation>
    <scope>NUCLEOTIDE SEQUENCE [LARGE SCALE GENOMIC DNA]</scope>
    <source>
        <strain evidence="2">YNYX2018</strain>
        <tissue evidence="2">Adults</tissue>
    </source>
</reference>
<evidence type="ECO:0000313" key="3">
    <source>
        <dbReference type="Proteomes" id="UP000639338"/>
    </source>
</evidence>
<gene>
    <name evidence="2" type="ORF">HCN44_001943</name>
</gene>
<accession>A0A834Y0F1</accession>
<evidence type="ECO:0000313" key="2">
    <source>
        <dbReference type="EMBL" id="KAF7996311.1"/>
    </source>
</evidence>